<dbReference type="eggNOG" id="ENOG502Z9E0">
    <property type="taxonomic scope" value="Bacteria"/>
</dbReference>
<dbReference type="Proteomes" id="UP000030147">
    <property type="component" value="Unassembled WGS sequence"/>
</dbReference>
<reference evidence="1 2" key="1">
    <citation type="journal article" date="2015" name="Stand. Genomic Sci.">
        <title>High quality draft genome sequence of the moderately halophilic bacterium Pontibacillus yanchengensis Y32(T) and comparison among Pontibacillus genomes.</title>
        <authorList>
            <person name="Huang J."/>
            <person name="Qiao Z.X."/>
            <person name="Tang J.W."/>
            <person name="Wang G."/>
        </authorList>
    </citation>
    <scope>NUCLEOTIDE SEQUENCE [LARGE SCALE GENOMIC DNA]</scope>
    <source>
        <strain evidence="1 2">Y32</strain>
    </source>
</reference>
<dbReference type="RefSeq" id="WP_036821858.1">
    <property type="nucleotide sequence ID" value="NZ_AVBF01000047.1"/>
</dbReference>
<dbReference type="AlphaFoldDB" id="A0A0A2TCM6"/>
<dbReference type="STRING" id="1385514.N782_16315"/>
<protein>
    <submittedName>
        <fullName evidence="1">Uncharacterized protein</fullName>
    </submittedName>
</protein>
<comment type="caution">
    <text evidence="1">The sequence shown here is derived from an EMBL/GenBank/DDBJ whole genome shotgun (WGS) entry which is preliminary data.</text>
</comment>
<gene>
    <name evidence="1" type="ORF">N782_16315</name>
</gene>
<accession>A0A0A2TCM6</accession>
<dbReference type="EMBL" id="AVBF01000047">
    <property type="protein sequence ID" value="KGP71811.1"/>
    <property type="molecule type" value="Genomic_DNA"/>
</dbReference>
<dbReference type="InterPro" id="IPR047705">
    <property type="entry name" value="AimR-like"/>
</dbReference>
<evidence type="ECO:0000313" key="1">
    <source>
        <dbReference type="EMBL" id="KGP71811.1"/>
    </source>
</evidence>
<name>A0A0A2TCM6_9BACI</name>
<proteinExistence type="predicted"/>
<sequence length="337" mass="39843">MNKATILNDARSSNLSLYTFFHLVPSICDIEEGSNLIRDYCLQSNSPEARYHSLEFFLMNGYKKEFTKLLHENKYSINPYDQTWAQLYELLSNLETQSMTSDKVLFELESINPLSDEQSSVHVLTKLYCFYDMNRFDVIASLTEELYGRVEVLEPSILKDSLLFRLNEVQQRYHWRRNELILSRKYGYKIIKQKNISLNRKCKTHQCLGLSYLYDSYDQSMFHLHQARNIAERYNLQDQEYYISQHNIPFVSAFHHKVDGITTQEPSEQAHIALAKGDYEEARMILSSFPTLTSFQTYYLGIATQNHHLFIKSYNKFVNEDSHHFFARLPLRELNKL</sequence>
<keyword evidence="2" id="KW-1185">Reference proteome</keyword>
<dbReference type="NCBIfam" id="NF038310">
    <property type="entry name" value="lysogeny_AimR"/>
    <property type="match status" value="1"/>
</dbReference>
<evidence type="ECO:0000313" key="2">
    <source>
        <dbReference type="Proteomes" id="UP000030147"/>
    </source>
</evidence>
<dbReference type="Pfam" id="PF22871">
    <property type="entry name" value="AimR"/>
    <property type="match status" value="1"/>
</dbReference>
<organism evidence="1 2">
    <name type="scientific">Pontibacillus yanchengensis Y32</name>
    <dbReference type="NCBI Taxonomy" id="1385514"/>
    <lineage>
        <taxon>Bacteria</taxon>
        <taxon>Bacillati</taxon>
        <taxon>Bacillota</taxon>
        <taxon>Bacilli</taxon>
        <taxon>Bacillales</taxon>
        <taxon>Bacillaceae</taxon>
        <taxon>Pontibacillus</taxon>
    </lineage>
</organism>